<dbReference type="InterPro" id="IPR044068">
    <property type="entry name" value="CB"/>
</dbReference>
<proteinExistence type="inferred from homology"/>
<keyword evidence="9" id="KW-1185">Reference proteome</keyword>
<feature type="domain" description="Core-binding (CB)" evidence="7">
    <location>
        <begin position="103"/>
        <end position="184"/>
    </location>
</feature>
<dbReference type="PANTHER" id="PTHR30629">
    <property type="entry name" value="PROPHAGE INTEGRASE"/>
    <property type="match status" value="1"/>
</dbReference>
<dbReference type="EMBL" id="NFZS01000004">
    <property type="protein sequence ID" value="RAO75991.1"/>
    <property type="molecule type" value="Genomic_DNA"/>
</dbReference>
<dbReference type="InterPro" id="IPR011010">
    <property type="entry name" value="DNA_brk_join_enz"/>
</dbReference>
<dbReference type="OrthoDB" id="9795573at2"/>
<evidence type="ECO:0000256" key="1">
    <source>
        <dbReference type="ARBA" id="ARBA00008857"/>
    </source>
</evidence>
<evidence type="ECO:0000256" key="2">
    <source>
        <dbReference type="ARBA" id="ARBA00022908"/>
    </source>
</evidence>
<dbReference type="SUPFAM" id="SSF56349">
    <property type="entry name" value="DNA breaking-rejoining enzymes"/>
    <property type="match status" value="1"/>
</dbReference>
<dbReference type="PANTHER" id="PTHR30629:SF2">
    <property type="entry name" value="PROPHAGE INTEGRASE INTS-RELATED"/>
    <property type="match status" value="1"/>
</dbReference>
<dbReference type="InterPro" id="IPR010998">
    <property type="entry name" value="Integrase_recombinase_N"/>
</dbReference>
<sequence length="419" mass="46783">MGVTVMPLTDTSIRKTKASDKPLKLSDGAGLYLLLNPNGSRWWRFDYRNGGKRKTLSMGTYPDTGLADAREKRNEARRLLAAGVDPGEHRKATKAAGAERAANSFAVIAEEWLAKQAGRMAPATLEKARWTFDDLVFPWMGDRPIADIDPPEVLRLLRRIEDRGAHETAHRTKQRCGQVFRYAIATHRASRDPTADLRGALTPAKTTHRAAVTDPLKVGELLRAIDGYAGSFVVRCALKLAPLVFARPGELRQAEWSEVDMEAALWRIPAGKMKVREEHAIPLSPQAVAVLRELKPLTGNGRFVFPSERSRQRPMSDGTVNAALRRMGFDKDTMTGHGFRAMASTRLNEMGWAPDVIERQLAHAERNKVRAAYNRAQYMDERKRMMQAWADYLDGLRVAVIPAVPAASNRLLTADTLRR</sequence>
<dbReference type="GO" id="GO:0003677">
    <property type="term" value="F:DNA binding"/>
    <property type="evidence" value="ECO:0007669"/>
    <property type="project" value="UniProtKB-UniRule"/>
</dbReference>
<dbReference type="Pfam" id="PF13356">
    <property type="entry name" value="Arm-DNA-bind_3"/>
    <property type="match status" value="1"/>
</dbReference>
<dbReference type="Gene3D" id="3.30.160.390">
    <property type="entry name" value="Integrase, DNA-binding domain"/>
    <property type="match status" value="1"/>
</dbReference>
<comment type="caution">
    <text evidence="8">The sequence shown here is derived from an EMBL/GenBank/DDBJ whole genome shotgun (WGS) entry which is preliminary data.</text>
</comment>
<dbReference type="GO" id="GO:0006310">
    <property type="term" value="P:DNA recombination"/>
    <property type="evidence" value="ECO:0007669"/>
    <property type="project" value="UniProtKB-KW"/>
</dbReference>
<evidence type="ECO:0000313" key="8">
    <source>
        <dbReference type="EMBL" id="RAO75991.1"/>
    </source>
</evidence>
<protein>
    <submittedName>
        <fullName evidence="8">Integrase</fullName>
    </submittedName>
</protein>
<keyword evidence="2" id="KW-0229">DNA integration</keyword>
<dbReference type="CDD" id="cd00801">
    <property type="entry name" value="INT_P4_C"/>
    <property type="match status" value="1"/>
</dbReference>
<dbReference type="InterPro" id="IPR038488">
    <property type="entry name" value="Integrase_DNA-bd_sf"/>
</dbReference>
<organism evidence="8 9">
    <name type="scientific">Dyella jiangningensis</name>
    <dbReference type="NCBI Taxonomy" id="1379159"/>
    <lineage>
        <taxon>Bacteria</taxon>
        <taxon>Pseudomonadati</taxon>
        <taxon>Pseudomonadota</taxon>
        <taxon>Gammaproteobacteria</taxon>
        <taxon>Lysobacterales</taxon>
        <taxon>Rhodanobacteraceae</taxon>
        <taxon>Dyella</taxon>
    </lineage>
</organism>
<keyword evidence="3 5" id="KW-0238">DNA-binding</keyword>
<evidence type="ECO:0000256" key="5">
    <source>
        <dbReference type="PROSITE-ProRule" id="PRU01248"/>
    </source>
</evidence>
<dbReference type="InterPro" id="IPR053876">
    <property type="entry name" value="Phage_int_M"/>
</dbReference>
<keyword evidence="4" id="KW-0233">DNA recombination</keyword>
<dbReference type="Gene3D" id="1.10.443.10">
    <property type="entry name" value="Intergrase catalytic core"/>
    <property type="match status" value="1"/>
</dbReference>
<dbReference type="Pfam" id="PF00589">
    <property type="entry name" value="Phage_integrase"/>
    <property type="match status" value="1"/>
</dbReference>
<dbReference type="InterPro" id="IPR013762">
    <property type="entry name" value="Integrase-like_cat_sf"/>
</dbReference>
<dbReference type="Gene3D" id="1.10.150.130">
    <property type="match status" value="1"/>
</dbReference>
<gene>
    <name evidence="8" type="ORF">CA260_17350</name>
</gene>
<name>A0A328P3X5_9GAMM</name>
<dbReference type="InterPro" id="IPR002104">
    <property type="entry name" value="Integrase_catalytic"/>
</dbReference>
<accession>A0A328P3X5</accession>
<dbReference type="Proteomes" id="UP000248926">
    <property type="component" value="Unassembled WGS sequence"/>
</dbReference>
<evidence type="ECO:0000259" key="7">
    <source>
        <dbReference type="PROSITE" id="PS51900"/>
    </source>
</evidence>
<dbReference type="PROSITE" id="PS51900">
    <property type="entry name" value="CB"/>
    <property type="match status" value="1"/>
</dbReference>
<dbReference type="Pfam" id="PF22022">
    <property type="entry name" value="Phage_int_M"/>
    <property type="match status" value="1"/>
</dbReference>
<reference evidence="8 9" key="1">
    <citation type="journal article" date="2018" name="Genet. Mol. Biol.">
        <title>The genome sequence of Dyella jiangningensis FCAV SCS01 from a lignocellulose-decomposing microbial consortium metagenome reveals potential for biotechnological applications.</title>
        <authorList>
            <person name="Desiderato J.G."/>
            <person name="Alvarenga D.O."/>
            <person name="Constancio M.T.L."/>
            <person name="Alves L.M.C."/>
            <person name="Varani A.M."/>
        </authorList>
    </citation>
    <scope>NUCLEOTIDE SEQUENCE [LARGE SCALE GENOMIC DNA]</scope>
    <source>
        <strain evidence="8 9">FCAV SCS01</strain>
    </source>
</reference>
<dbReference type="GO" id="GO:0015074">
    <property type="term" value="P:DNA integration"/>
    <property type="evidence" value="ECO:0007669"/>
    <property type="project" value="UniProtKB-KW"/>
</dbReference>
<dbReference type="InterPro" id="IPR050808">
    <property type="entry name" value="Phage_Integrase"/>
</dbReference>
<evidence type="ECO:0000256" key="3">
    <source>
        <dbReference type="ARBA" id="ARBA00023125"/>
    </source>
</evidence>
<dbReference type="AlphaFoldDB" id="A0A328P3X5"/>
<evidence type="ECO:0000259" key="6">
    <source>
        <dbReference type="PROSITE" id="PS51898"/>
    </source>
</evidence>
<evidence type="ECO:0000313" key="9">
    <source>
        <dbReference type="Proteomes" id="UP000248926"/>
    </source>
</evidence>
<evidence type="ECO:0000256" key="4">
    <source>
        <dbReference type="ARBA" id="ARBA00023172"/>
    </source>
</evidence>
<comment type="similarity">
    <text evidence="1">Belongs to the 'phage' integrase family.</text>
</comment>
<feature type="domain" description="Tyr recombinase" evidence="6">
    <location>
        <begin position="207"/>
        <end position="387"/>
    </location>
</feature>
<dbReference type="InterPro" id="IPR025166">
    <property type="entry name" value="Integrase_DNA_bind_dom"/>
</dbReference>
<dbReference type="PROSITE" id="PS51898">
    <property type="entry name" value="TYR_RECOMBINASE"/>
    <property type="match status" value="1"/>
</dbReference>